<keyword evidence="3" id="KW-1185">Reference proteome</keyword>
<evidence type="ECO:0000313" key="2">
    <source>
        <dbReference type="EMBL" id="GAP41637.1"/>
    </source>
</evidence>
<dbReference type="STRING" id="1678840.ATC1_131629"/>
<reference evidence="2" key="1">
    <citation type="journal article" date="2015" name="Genome Announc.">
        <title>Draft Genome Sequence of Anaerolineae Strain TC1, a Novel Isolate from a Methanogenic Wastewater Treatment System.</title>
        <authorList>
            <person name="Matsuura N."/>
            <person name="Tourlousse D.M."/>
            <person name="Sun L."/>
            <person name="Toyonaga M."/>
            <person name="Kuroda K."/>
            <person name="Ohashi A."/>
            <person name="Cruz R."/>
            <person name="Yamaguchi T."/>
            <person name="Sekiguchi Y."/>
        </authorList>
    </citation>
    <scope>NUCLEOTIDE SEQUENCE [LARGE SCALE GENOMIC DNA]</scope>
    <source>
        <strain evidence="2">TC1</strain>
    </source>
</reference>
<dbReference type="Proteomes" id="UP000053370">
    <property type="component" value="Unassembled WGS sequence"/>
</dbReference>
<dbReference type="RefSeq" id="WP_062283267.1">
    <property type="nucleotide sequence ID" value="NZ_DF968181.1"/>
</dbReference>
<dbReference type="EMBL" id="DF968181">
    <property type="protein sequence ID" value="GAP41637.1"/>
    <property type="molecule type" value="Genomic_DNA"/>
</dbReference>
<dbReference type="OrthoDB" id="134475at2"/>
<name>A0A0S7BMG2_9CHLR</name>
<dbReference type="AlphaFoldDB" id="A0A0S7BMG2"/>
<proteinExistence type="predicted"/>
<gene>
    <name evidence="2" type="ORF">ATC1_131629</name>
</gene>
<protein>
    <recommendedName>
        <fullName evidence="1">SpaA-like prealbumin fold domain-containing protein</fullName>
    </recommendedName>
</protein>
<evidence type="ECO:0000313" key="3">
    <source>
        <dbReference type="Proteomes" id="UP000053370"/>
    </source>
</evidence>
<sequence length="399" mass="43831">MQNQKHINKRYHAVNRTRYIQIILISILAVFLLMAAAPVEASSTVTIHNIIDLNGNNTQSNSDNDQLPGSGWSFQASVSSGGSISPSTGTTNAQGVLGPYTVTLTSSFAYVNLNIPVVPSFYTFVYGYCTGTDSYELDLDYLDGDDRGIQEIEVGDSTDVQCYFFSRPRTPILIIKEDTLSDVDPQDFQYSLIGQSSAMAEKYFTLDDDNDDTYSNSAIYPLQWSGYPMPGIYSLTQTGITGWRTESACTSSLGKSQIASNINIAENEIVTCTFTNSRSLGSTPNYPILTLINHVKGDGLAKRSDWSMTAAADDNLKIFESGIPQSVHAGVMYSLNATVNNFDIDPDDYDRSEWNCRTREGIEIPLFNGNSIILNNGEDVICTITNSYNKYLIPGLGPY</sequence>
<feature type="domain" description="SpaA-like prealbumin fold" evidence="1">
    <location>
        <begin position="289"/>
        <end position="384"/>
    </location>
</feature>
<dbReference type="Pfam" id="PF19403">
    <property type="entry name" value="SpaA_2"/>
    <property type="match status" value="1"/>
</dbReference>
<evidence type="ECO:0000259" key="1">
    <source>
        <dbReference type="Pfam" id="PF19403"/>
    </source>
</evidence>
<organism evidence="2">
    <name type="scientific">Flexilinea flocculi</name>
    <dbReference type="NCBI Taxonomy" id="1678840"/>
    <lineage>
        <taxon>Bacteria</taxon>
        <taxon>Bacillati</taxon>
        <taxon>Chloroflexota</taxon>
        <taxon>Anaerolineae</taxon>
        <taxon>Anaerolineales</taxon>
        <taxon>Anaerolineaceae</taxon>
        <taxon>Flexilinea</taxon>
    </lineage>
</organism>
<dbReference type="InterPro" id="IPR045826">
    <property type="entry name" value="SpaA_PFL_dom_2"/>
</dbReference>
<accession>A0A0S7BMG2</accession>